<gene>
    <name evidence="2" type="ORF">RJ639_017814</name>
</gene>
<reference evidence="2" key="1">
    <citation type="submission" date="2022-12" db="EMBL/GenBank/DDBJ databases">
        <title>Draft genome assemblies for two species of Escallonia (Escalloniales).</title>
        <authorList>
            <person name="Chanderbali A."/>
            <person name="Dervinis C."/>
            <person name="Anghel I."/>
            <person name="Soltis D."/>
            <person name="Soltis P."/>
            <person name="Zapata F."/>
        </authorList>
    </citation>
    <scope>NUCLEOTIDE SEQUENCE</scope>
    <source>
        <strain evidence="2">UCBG64.0493</strain>
        <tissue evidence="2">Leaf</tissue>
    </source>
</reference>
<dbReference type="AlphaFoldDB" id="A0AA88VDI9"/>
<dbReference type="Pfam" id="PF02519">
    <property type="entry name" value="Auxin_inducible"/>
    <property type="match status" value="1"/>
</dbReference>
<evidence type="ECO:0000256" key="1">
    <source>
        <dbReference type="ARBA" id="ARBA00006974"/>
    </source>
</evidence>
<comment type="similarity">
    <text evidence="1">Belongs to the ARG7 family.</text>
</comment>
<dbReference type="GO" id="GO:0009733">
    <property type="term" value="P:response to auxin"/>
    <property type="evidence" value="ECO:0007669"/>
    <property type="project" value="InterPro"/>
</dbReference>
<protein>
    <recommendedName>
        <fullName evidence="4">Small auxin up regulated protein</fullName>
    </recommendedName>
</protein>
<organism evidence="2 3">
    <name type="scientific">Escallonia herrerae</name>
    <dbReference type="NCBI Taxonomy" id="1293975"/>
    <lineage>
        <taxon>Eukaryota</taxon>
        <taxon>Viridiplantae</taxon>
        <taxon>Streptophyta</taxon>
        <taxon>Embryophyta</taxon>
        <taxon>Tracheophyta</taxon>
        <taxon>Spermatophyta</taxon>
        <taxon>Magnoliopsida</taxon>
        <taxon>eudicotyledons</taxon>
        <taxon>Gunneridae</taxon>
        <taxon>Pentapetalae</taxon>
        <taxon>asterids</taxon>
        <taxon>campanulids</taxon>
        <taxon>Escalloniales</taxon>
        <taxon>Escalloniaceae</taxon>
        <taxon>Escallonia</taxon>
    </lineage>
</organism>
<accession>A0AA88VDI9</accession>
<dbReference type="InterPro" id="IPR003676">
    <property type="entry name" value="SAUR_fam"/>
</dbReference>
<name>A0AA88VDI9_9ASTE</name>
<dbReference type="EMBL" id="JAVXUP010001957">
    <property type="protein sequence ID" value="KAK3006717.1"/>
    <property type="molecule type" value="Genomic_DNA"/>
</dbReference>
<dbReference type="PANTHER" id="PTHR31374">
    <property type="entry name" value="AUXIN-INDUCED PROTEIN-LIKE-RELATED"/>
    <property type="match status" value="1"/>
</dbReference>
<evidence type="ECO:0000313" key="3">
    <source>
        <dbReference type="Proteomes" id="UP001188597"/>
    </source>
</evidence>
<comment type="caution">
    <text evidence="2">The sequence shown here is derived from an EMBL/GenBank/DDBJ whole genome shotgun (WGS) entry which is preliminary data.</text>
</comment>
<sequence>MLGSKGCTMLGKTDTREPVAGVVPVYVGEEGNKYNVPVEFFSSDRIKELLEKYEDEFEAGKPLSLPCSEKDFETVLHIVVTEIEEKKKKRRNIHLSVFEDECFYTPLGSDKLRLLSVDIYDSCISSLNDG</sequence>
<evidence type="ECO:0008006" key="4">
    <source>
        <dbReference type="Google" id="ProtNLM"/>
    </source>
</evidence>
<evidence type="ECO:0000313" key="2">
    <source>
        <dbReference type="EMBL" id="KAK3006717.1"/>
    </source>
</evidence>
<dbReference type="Proteomes" id="UP001188597">
    <property type="component" value="Unassembled WGS sequence"/>
</dbReference>
<proteinExistence type="inferred from homology"/>
<keyword evidence="3" id="KW-1185">Reference proteome</keyword>
<dbReference type="PANTHER" id="PTHR31374:SF418">
    <property type="entry name" value="AUXIN-RESPONSIVE FAMILY PROTEIN"/>
    <property type="match status" value="1"/>
</dbReference>